<dbReference type="GO" id="GO:0006412">
    <property type="term" value="P:translation"/>
    <property type="evidence" value="ECO:0007669"/>
    <property type="project" value="InterPro"/>
</dbReference>
<evidence type="ECO:0000256" key="6">
    <source>
        <dbReference type="SAM" id="MobiDB-lite"/>
    </source>
</evidence>
<dbReference type="InterPro" id="IPR002677">
    <property type="entry name" value="Ribosomal_bL32"/>
</dbReference>
<keyword evidence="3" id="KW-0687">Ribonucleoprotein</keyword>
<geneLocation type="plastid" evidence="7"/>
<reference evidence="7" key="1">
    <citation type="journal article" date="2017" name="Genome Biol. Evol.">
        <title>Evolutionary Dynamics of Cryptophyte Plastid Genomes.</title>
        <authorList>
            <person name="Kim J.I."/>
            <person name="Moore C.E."/>
            <person name="Archibald J.M."/>
            <person name="Bhattacharya D."/>
            <person name="Yi G."/>
            <person name="Yoon H.S."/>
            <person name="Shin W."/>
        </authorList>
    </citation>
    <scope>NUCLEOTIDE SEQUENCE</scope>
    <source>
        <strain evidence="7">CNUKR</strain>
    </source>
</reference>
<keyword evidence="7" id="KW-0934">Plastid</keyword>
<dbReference type="Pfam" id="PF01783">
    <property type="entry name" value="Ribosomal_L32p"/>
    <property type="match status" value="1"/>
</dbReference>
<comment type="similarity">
    <text evidence="1">Belongs to the bacterial ribosomal protein bL32 family.</text>
</comment>
<dbReference type="GO" id="GO:0015934">
    <property type="term" value="C:large ribosomal subunit"/>
    <property type="evidence" value="ECO:0007669"/>
    <property type="project" value="InterPro"/>
</dbReference>
<dbReference type="GO" id="GO:0003735">
    <property type="term" value="F:structural constituent of ribosome"/>
    <property type="evidence" value="ECO:0007669"/>
    <property type="project" value="InterPro"/>
</dbReference>
<evidence type="ECO:0000256" key="1">
    <source>
        <dbReference type="ARBA" id="ARBA00008560"/>
    </source>
</evidence>
<protein>
    <recommendedName>
        <fullName evidence="4">Large ribosomal subunit protein bL32c</fullName>
    </recommendedName>
    <alternativeName>
        <fullName evidence="5">50S ribosomal protein L32, chloroplastic</fullName>
    </alternativeName>
</protein>
<feature type="region of interest" description="Disordered" evidence="6">
    <location>
        <begin position="1"/>
        <end position="22"/>
    </location>
</feature>
<dbReference type="InterPro" id="IPR044958">
    <property type="entry name" value="Ribosomal_bL32_plant/cyanobact"/>
</dbReference>
<dbReference type="GeneID" id="33909987"/>
<feature type="compositionally biased region" description="Basic residues" evidence="6">
    <location>
        <begin position="1"/>
        <end position="16"/>
    </location>
</feature>
<dbReference type="HAMAP" id="MF_00340">
    <property type="entry name" value="Ribosomal_bL32"/>
    <property type="match status" value="1"/>
</dbReference>
<dbReference type="EMBL" id="KY856939">
    <property type="protein sequence ID" value="ASO75727.1"/>
    <property type="molecule type" value="Genomic_DNA"/>
</dbReference>
<accession>A0A222AH85</accession>
<keyword evidence="2 7" id="KW-0689">Ribosomal protein</keyword>
<evidence type="ECO:0000256" key="2">
    <source>
        <dbReference type="ARBA" id="ARBA00022980"/>
    </source>
</evidence>
<name>A0A222AH85_9CRYP</name>
<dbReference type="SUPFAM" id="SSF57829">
    <property type="entry name" value="Zn-binding ribosomal proteins"/>
    <property type="match status" value="1"/>
</dbReference>
<evidence type="ECO:0000313" key="7">
    <source>
        <dbReference type="EMBL" id="ASO75727.1"/>
    </source>
</evidence>
<proteinExistence type="inferred from homology"/>
<sequence>MAVPKKRTSKSKKNSRLAKWTNKANLQAKKALSLAKSILSGKSTSFISNNSEENTVKEV</sequence>
<dbReference type="RefSeq" id="YP_009420239.1">
    <property type="nucleotide sequence ID" value="NC_035720.1"/>
</dbReference>
<evidence type="ECO:0000256" key="3">
    <source>
        <dbReference type="ARBA" id="ARBA00023274"/>
    </source>
</evidence>
<dbReference type="InterPro" id="IPR011332">
    <property type="entry name" value="Ribosomal_zn-bd"/>
</dbReference>
<organism evidence="7">
    <name type="scientific">Cryptomonas curvata</name>
    <dbReference type="NCBI Taxonomy" id="233186"/>
    <lineage>
        <taxon>Eukaryota</taxon>
        <taxon>Cryptophyceae</taxon>
        <taxon>Cryptomonadales</taxon>
        <taxon>Cryptomonadaceae</taxon>
        <taxon>Cryptomonas</taxon>
    </lineage>
</organism>
<evidence type="ECO:0000256" key="5">
    <source>
        <dbReference type="ARBA" id="ARBA00035431"/>
    </source>
</evidence>
<dbReference type="PANTHER" id="PTHR36083">
    <property type="entry name" value="50S RIBOSOMAL PROTEIN L32, CHLOROPLASTIC"/>
    <property type="match status" value="1"/>
</dbReference>
<evidence type="ECO:0000256" key="4">
    <source>
        <dbReference type="ARBA" id="ARBA00035280"/>
    </source>
</evidence>
<dbReference type="PANTHER" id="PTHR36083:SF1">
    <property type="entry name" value="LARGE RIBOSOMAL SUBUNIT PROTEIN BL32C"/>
    <property type="match status" value="1"/>
</dbReference>
<dbReference type="NCBIfam" id="TIGR01031">
    <property type="entry name" value="rpmF_bact"/>
    <property type="match status" value="1"/>
</dbReference>
<dbReference type="AlphaFoldDB" id="A0A222AH85"/>
<gene>
    <name evidence="7" type="primary">rpl32</name>
</gene>